<keyword evidence="7" id="KW-1185">Reference proteome</keyword>
<dbReference type="AlphaFoldDB" id="C1N3G1"/>
<dbReference type="RefSeq" id="XP_003062605.1">
    <property type="nucleotide sequence ID" value="XM_003062559.1"/>
</dbReference>
<keyword evidence="1" id="KW-0547">Nucleotide-binding</keyword>
<organism evidence="7">
    <name type="scientific">Micromonas pusilla (strain CCMP1545)</name>
    <name type="common">Picoplanktonic green alga</name>
    <dbReference type="NCBI Taxonomy" id="564608"/>
    <lineage>
        <taxon>Eukaryota</taxon>
        <taxon>Viridiplantae</taxon>
        <taxon>Chlorophyta</taxon>
        <taxon>Mamiellophyceae</taxon>
        <taxon>Mamiellales</taxon>
        <taxon>Mamiellaceae</taxon>
        <taxon>Micromonas</taxon>
    </lineage>
</organism>
<name>C1N3G1_MICPC</name>
<evidence type="ECO:0000313" key="7">
    <source>
        <dbReference type="Proteomes" id="UP000001876"/>
    </source>
</evidence>
<keyword evidence="3" id="KW-0342">GTP-binding</keyword>
<evidence type="ECO:0000256" key="4">
    <source>
        <dbReference type="PROSITE-ProRule" id="PRU01052"/>
    </source>
</evidence>
<evidence type="ECO:0000313" key="6">
    <source>
        <dbReference type="EMBL" id="EEH53424.1"/>
    </source>
</evidence>
<dbReference type="PANTHER" id="PTHR10751">
    <property type="entry name" value="GUANYLATE BINDING PROTEIN"/>
    <property type="match status" value="1"/>
</dbReference>
<dbReference type="InterPro" id="IPR015894">
    <property type="entry name" value="Guanylate-bd_N"/>
</dbReference>
<dbReference type="InterPro" id="IPR030386">
    <property type="entry name" value="G_GB1_RHD3_dom"/>
</dbReference>
<evidence type="ECO:0000256" key="3">
    <source>
        <dbReference type="ARBA" id="ARBA00023134"/>
    </source>
</evidence>
<dbReference type="GeneID" id="9688045"/>
<dbReference type="GO" id="GO:0003924">
    <property type="term" value="F:GTPase activity"/>
    <property type="evidence" value="ECO:0007669"/>
    <property type="project" value="InterPro"/>
</dbReference>
<dbReference type="KEGG" id="mpp:MICPUCDRAFT_21700"/>
<evidence type="ECO:0000256" key="2">
    <source>
        <dbReference type="ARBA" id="ARBA00022801"/>
    </source>
</evidence>
<dbReference type="InterPro" id="IPR027417">
    <property type="entry name" value="P-loop_NTPase"/>
</dbReference>
<evidence type="ECO:0000259" key="5">
    <source>
        <dbReference type="PROSITE" id="PS51715"/>
    </source>
</evidence>
<feature type="non-terminal residue" evidence="6">
    <location>
        <position position="352"/>
    </location>
</feature>
<keyword evidence="2" id="KW-0378">Hydrolase</keyword>
<proteinExistence type="inferred from homology"/>
<dbReference type="Gene3D" id="3.40.50.300">
    <property type="entry name" value="P-loop containing nucleotide triphosphate hydrolases"/>
    <property type="match status" value="1"/>
</dbReference>
<sequence length="352" mass="37575">MFSSKSASASAPAPAAPPAGRALHLLSYDDAAKKFTLGEDALACLRGVRGPVGVLAVCGRARQGKSFILNQLASVARGRDGFAVGPTVRPCTKGLWIWSEPVPCVTAEGERYSLVLLDTEGVDAYDQTGQYSTQIFSLAVLLSSLFCYNQMGGIDEAALDRLSLVTEMTDHIRVRAAMEGGEKSGPGARRSAADASDLARFSPSFVWLLRDFYLDLADGTAADYLESALRHVPGDGPGVAAKNAIRDSIRGLFPERECFPLVRPVNDEAQLRDLSSVPRADLRPEFRRGLDDLVSLLFSRCRPKTVGRDVLNGPALAGMAKQYVDAINDGAVPAIATAWQSVAEAECRAAAE</sequence>
<reference evidence="6 7" key="1">
    <citation type="journal article" date="2009" name="Science">
        <title>Green evolution and dynamic adaptations revealed by genomes of the marine picoeukaryotes Micromonas.</title>
        <authorList>
            <person name="Worden A.Z."/>
            <person name="Lee J.H."/>
            <person name="Mock T."/>
            <person name="Rouze P."/>
            <person name="Simmons M.P."/>
            <person name="Aerts A.L."/>
            <person name="Allen A.E."/>
            <person name="Cuvelier M.L."/>
            <person name="Derelle E."/>
            <person name="Everett M.V."/>
            <person name="Foulon E."/>
            <person name="Grimwood J."/>
            <person name="Gundlach H."/>
            <person name="Henrissat B."/>
            <person name="Napoli C."/>
            <person name="McDonald S.M."/>
            <person name="Parker M.S."/>
            <person name="Rombauts S."/>
            <person name="Salamov A."/>
            <person name="Von Dassow P."/>
            <person name="Badger J.H."/>
            <person name="Coutinho P.M."/>
            <person name="Demir E."/>
            <person name="Dubchak I."/>
            <person name="Gentemann C."/>
            <person name="Eikrem W."/>
            <person name="Gready J.E."/>
            <person name="John U."/>
            <person name="Lanier W."/>
            <person name="Lindquist E.A."/>
            <person name="Lucas S."/>
            <person name="Mayer K.F."/>
            <person name="Moreau H."/>
            <person name="Not F."/>
            <person name="Otillar R."/>
            <person name="Panaud O."/>
            <person name="Pangilinan J."/>
            <person name="Paulsen I."/>
            <person name="Piegu B."/>
            <person name="Poliakov A."/>
            <person name="Robbens S."/>
            <person name="Schmutz J."/>
            <person name="Toulza E."/>
            <person name="Wyss T."/>
            <person name="Zelensky A."/>
            <person name="Zhou K."/>
            <person name="Armbrust E.V."/>
            <person name="Bhattacharya D."/>
            <person name="Goodenough U.W."/>
            <person name="Van de Peer Y."/>
            <person name="Grigoriev I.V."/>
        </authorList>
    </citation>
    <scope>NUCLEOTIDE SEQUENCE [LARGE SCALE GENOMIC DNA]</scope>
    <source>
        <strain evidence="6 7">CCMP1545</strain>
    </source>
</reference>
<dbReference type="InterPro" id="IPR003191">
    <property type="entry name" value="Guanylate-bd/ATL_C"/>
</dbReference>
<dbReference type="Gene3D" id="1.20.1000.10">
    <property type="entry name" value="Guanylate-binding protein, C-terminal domain"/>
    <property type="match status" value="1"/>
</dbReference>
<dbReference type="CDD" id="cd01851">
    <property type="entry name" value="GBP"/>
    <property type="match status" value="1"/>
</dbReference>
<dbReference type="OrthoDB" id="2135133at2759"/>
<feature type="domain" description="GB1/RHD3-type G" evidence="5">
    <location>
        <begin position="49"/>
        <end position="302"/>
    </location>
</feature>
<dbReference type="InterPro" id="IPR036543">
    <property type="entry name" value="Guanylate-bd_C_sf"/>
</dbReference>
<dbReference type="Pfam" id="PF02841">
    <property type="entry name" value="GBP_C"/>
    <property type="match status" value="1"/>
</dbReference>
<accession>C1N3G1</accession>
<dbReference type="Proteomes" id="UP000001876">
    <property type="component" value="Unassembled WGS sequence"/>
</dbReference>
<evidence type="ECO:0000256" key="1">
    <source>
        <dbReference type="ARBA" id="ARBA00022741"/>
    </source>
</evidence>
<dbReference type="SUPFAM" id="SSF52540">
    <property type="entry name" value="P-loop containing nucleoside triphosphate hydrolases"/>
    <property type="match status" value="1"/>
</dbReference>
<protein>
    <submittedName>
        <fullName evidence="6">Predicted protein</fullName>
    </submittedName>
</protein>
<dbReference type="Pfam" id="PF02263">
    <property type="entry name" value="GBP"/>
    <property type="match status" value="1"/>
</dbReference>
<gene>
    <name evidence="6" type="ORF">MICPUCDRAFT_21700</name>
</gene>
<dbReference type="PROSITE" id="PS51715">
    <property type="entry name" value="G_GB1_RHD3"/>
    <property type="match status" value="1"/>
</dbReference>
<dbReference type="EMBL" id="GG663746">
    <property type="protein sequence ID" value="EEH53424.1"/>
    <property type="molecule type" value="Genomic_DNA"/>
</dbReference>
<dbReference type="OMA" id="CYNQMGG"/>
<dbReference type="GO" id="GO:0005525">
    <property type="term" value="F:GTP binding"/>
    <property type="evidence" value="ECO:0007669"/>
    <property type="project" value="UniProtKB-KW"/>
</dbReference>
<comment type="similarity">
    <text evidence="4">Belongs to the TRAFAC class dynamin-like GTPase superfamily. GB1/RHD3 GTPase family.</text>
</comment>
<dbReference type="SUPFAM" id="SSF48340">
    <property type="entry name" value="Interferon-induced guanylate-binding protein 1 (GBP1), C-terminal domain"/>
    <property type="match status" value="1"/>
</dbReference>
<dbReference type="eggNOG" id="KOG2037">
    <property type="taxonomic scope" value="Eukaryota"/>
</dbReference>